<evidence type="ECO:0000256" key="3">
    <source>
        <dbReference type="ARBA" id="ARBA00022574"/>
    </source>
</evidence>
<evidence type="ECO:0000256" key="5">
    <source>
        <dbReference type="ARBA" id="ARBA00026229"/>
    </source>
</evidence>
<dbReference type="RefSeq" id="XP_017986412.1">
    <property type="nucleotide sequence ID" value="XM_018130923.1"/>
</dbReference>
<protein>
    <recommendedName>
        <fullName evidence="5 6">Pre-rRNA-processing protein IPI3</fullName>
    </recommendedName>
</protein>
<feature type="coiled-coil region" evidence="7">
    <location>
        <begin position="477"/>
        <end position="511"/>
    </location>
</feature>
<sequence>MDERVLFTSGITATTSFLHSSGQSNLKQCATSSRNSAVMVGDRLLVSQANKALINVYIMNDSNKKESVEQRLPLPELISCIAVVENNNAVESNCERTNVDLPYLLLASTPSGKLYIWELASGKLLCVKPMSHYQTITKIQAIVNGKYVVTSGADARLIVWQTSDLVLQDEPKPVYMLHDHTLAITDFAVSNAHNSDYLNTKLFTVSEDMSLRCYQLSNAFERPQLLNTFTFPVPLTSVALDSADRCVYVGTTEGVYALPTFYHLDPKGSKIVNLLQLGENKILSITESQEGMSANRQELFQMGTIVCDKIYPTQATTMQVSMDGSLLVVGNTLGSCSVIDIYSKQIMKELAPLVTKDAHLGPVNNLMVIPCIAHSESLTQTGVSGSQSAKVTKIPNLEKAIYDREDMHNLMFQKGRKRDPSPILPVSDFEKYIDNVAQEESVFMQLGAVNSTLKVVGEQLPSSNASSSQDTSKDAEVATLKETVQQLTAAYKDLREIHEKLYEDHEKLLQKHK</sequence>
<comment type="similarity">
    <text evidence="2 6">Belongs to the WD repeat IPI3/WDR18 family.</text>
</comment>
<comment type="function">
    <text evidence="1 6">Component of the RIX1 complex required for processing of ITS2 sequences from 35S pre-rRNA.</text>
</comment>
<dbReference type="OrthoDB" id="756370at2759"/>
<dbReference type="EMBL" id="CP014242">
    <property type="protein sequence ID" value="AMD19416.1"/>
    <property type="molecule type" value="Genomic_DNA"/>
</dbReference>
<dbReference type="InterPro" id="IPR036322">
    <property type="entry name" value="WD40_repeat_dom_sf"/>
</dbReference>
<dbReference type="PANTHER" id="PTHR18763:SF0">
    <property type="entry name" value="WD REPEAT-CONTAINING PROTEIN 18"/>
    <property type="match status" value="1"/>
</dbReference>
<evidence type="ECO:0000256" key="2">
    <source>
        <dbReference type="ARBA" id="ARBA00010143"/>
    </source>
</evidence>
<organism evidence="8 9">
    <name type="scientific">Eremothecium sinecaudum</name>
    <dbReference type="NCBI Taxonomy" id="45286"/>
    <lineage>
        <taxon>Eukaryota</taxon>
        <taxon>Fungi</taxon>
        <taxon>Dikarya</taxon>
        <taxon>Ascomycota</taxon>
        <taxon>Saccharomycotina</taxon>
        <taxon>Saccharomycetes</taxon>
        <taxon>Saccharomycetales</taxon>
        <taxon>Saccharomycetaceae</taxon>
        <taxon>Eremothecium</taxon>
    </lineage>
</organism>
<dbReference type="InterPro" id="IPR045227">
    <property type="entry name" value="WDR18/Ipi3/RID3"/>
</dbReference>
<dbReference type="GO" id="GO:0005656">
    <property type="term" value="C:nuclear pre-replicative complex"/>
    <property type="evidence" value="ECO:0007669"/>
    <property type="project" value="TreeGrafter"/>
</dbReference>
<dbReference type="PANTHER" id="PTHR18763">
    <property type="entry name" value="WD-REPEAT PROTEIN 18"/>
    <property type="match status" value="1"/>
</dbReference>
<keyword evidence="6" id="KW-0698">rRNA processing</keyword>
<name>A0A109UVQ0_9SACH</name>
<dbReference type="Gene3D" id="2.130.10.10">
    <property type="entry name" value="YVTN repeat-like/Quinoprotein amine dehydrogenase"/>
    <property type="match status" value="2"/>
</dbReference>
<evidence type="ECO:0000313" key="8">
    <source>
        <dbReference type="EMBL" id="AMD19416.1"/>
    </source>
</evidence>
<evidence type="ECO:0000313" key="9">
    <source>
        <dbReference type="Proteomes" id="UP000243052"/>
    </source>
</evidence>
<reference evidence="8 9" key="1">
    <citation type="submission" date="2016-01" db="EMBL/GenBank/DDBJ databases">
        <title>Genome sequence of the yeast Holleya sinecauda.</title>
        <authorList>
            <person name="Dietrich F.S."/>
        </authorList>
    </citation>
    <scope>NUCLEOTIDE SEQUENCE [LARGE SCALE GENOMIC DNA]</scope>
    <source>
        <strain evidence="8 9">ATCC 58844</strain>
    </source>
</reference>
<proteinExistence type="inferred from homology"/>
<keyword evidence="4" id="KW-0677">Repeat</keyword>
<dbReference type="Proteomes" id="UP000243052">
    <property type="component" value="Chromosome ii"/>
</dbReference>
<dbReference type="GO" id="GO:0006364">
    <property type="term" value="P:rRNA processing"/>
    <property type="evidence" value="ECO:0007669"/>
    <property type="project" value="UniProtKB-UniRule"/>
</dbReference>
<evidence type="ECO:0000256" key="1">
    <source>
        <dbReference type="ARBA" id="ARBA00002355"/>
    </source>
</evidence>
<comment type="subcellular location">
    <subcellularLocation>
        <location evidence="6">Nucleus</location>
    </subcellularLocation>
</comment>
<keyword evidence="6" id="KW-0539">Nucleus</keyword>
<dbReference type="AlphaFoldDB" id="A0A109UVQ0"/>
<dbReference type="SUPFAM" id="SSF50978">
    <property type="entry name" value="WD40 repeat-like"/>
    <property type="match status" value="1"/>
</dbReference>
<dbReference type="STRING" id="45286.A0A109UVQ0"/>
<dbReference type="InterPro" id="IPR001680">
    <property type="entry name" value="WD40_rpt"/>
</dbReference>
<evidence type="ECO:0000256" key="4">
    <source>
        <dbReference type="ARBA" id="ARBA00022737"/>
    </source>
</evidence>
<dbReference type="GO" id="GO:0120330">
    <property type="term" value="C:rixosome complex"/>
    <property type="evidence" value="ECO:0007669"/>
    <property type="project" value="UniProtKB-UniRule"/>
</dbReference>
<keyword evidence="7" id="KW-0175">Coiled coil</keyword>
<dbReference type="InterPro" id="IPR015943">
    <property type="entry name" value="WD40/YVTN_repeat-like_dom_sf"/>
</dbReference>
<keyword evidence="3 6" id="KW-0853">WD repeat</keyword>
<dbReference type="GeneID" id="28721713"/>
<dbReference type="GO" id="GO:0006261">
    <property type="term" value="P:DNA-templated DNA replication"/>
    <property type="evidence" value="ECO:0007669"/>
    <property type="project" value="TreeGrafter"/>
</dbReference>
<keyword evidence="9" id="KW-1185">Reference proteome</keyword>
<gene>
    <name evidence="8" type="ORF">AW171_hschr21246</name>
</gene>
<dbReference type="SMART" id="SM00320">
    <property type="entry name" value="WD40"/>
    <property type="match status" value="4"/>
</dbReference>
<accession>A0A109UVQ0</accession>
<evidence type="ECO:0000256" key="7">
    <source>
        <dbReference type="SAM" id="Coils"/>
    </source>
</evidence>
<evidence type="ECO:0000256" key="6">
    <source>
        <dbReference type="RuleBase" id="RU369067"/>
    </source>
</evidence>
<comment type="subunit">
    <text evidence="6">Component of the RIX1 complex, composed of IPI1, RIX1/IPI2 and IPI3 in a 1:2:2 stoichiometry. The complex interacts (via RIX1) with MDN1 (via its hexameric AAA ATPase ring) and the pre-60S ribosome particles.</text>
</comment>